<dbReference type="Pfam" id="PF26344">
    <property type="entry name" value="YuzC"/>
    <property type="match status" value="1"/>
</dbReference>
<evidence type="ECO:0000313" key="2">
    <source>
        <dbReference type="Proteomes" id="UP000789845"/>
    </source>
</evidence>
<gene>
    <name evidence="1" type="ORF">NEOCIP111885_04298</name>
</gene>
<proteinExistence type="predicted"/>
<dbReference type="RefSeq" id="WP_230498885.1">
    <property type="nucleotide sequence ID" value="NZ_CAKJTG010000039.1"/>
</dbReference>
<reference evidence="1" key="1">
    <citation type="submission" date="2021-10" db="EMBL/GenBank/DDBJ databases">
        <authorList>
            <person name="Criscuolo A."/>
        </authorList>
    </citation>
    <scope>NUCLEOTIDE SEQUENCE</scope>
    <source>
        <strain evidence="1">CIP111885</strain>
    </source>
</reference>
<protein>
    <submittedName>
        <fullName evidence="1">Uncharacterized protein</fullName>
    </submittedName>
</protein>
<dbReference type="InterPro" id="IPR058870">
    <property type="entry name" value="YuzC"/>
</dbReference>
<accession>A0A9C7GDU9</accession>
<name>A0A9C7GDU9_9BACI</name>
<dbReference type="AlphaFoldDB" id="A0A9C7GDU9"/>
<organism evidence="1 2">
    <name type="scientific">Pseudoneobacillus rhizosphaerae</name>
    <dbReference type="NCBI Taxonomy" id="2880968"/>
    <lineage>
        <taxon>Bacteria</taxon>
        <taxon>Bacillati</taxon>
        <taxon>Bacillota</taxon>
        <taxon>Bacilli</taxon>
        <taxon>Bacillales</taxon>
        <taxon>Bacillaceae</taxon>
        <taxon>Pseudoneobacillus</taxon>
    </lineage>
</organism>
<keyword evidence="2" id="KW-1185">Reference proteome</keyword>
<dbReference type="EMBL" id="CAKJTG010000039">
    <property type="protein sequence ID" value="CAG9610523.1"/>
    <property type="molecule type" value="Genomic_DNA"/>
</dbReference>
<evidence type="ECO:0000313" key="1">
    <source>
        <dbReference type="EMBL" id="CAG9610523.1"/>
    </source>
</evidence>
<dbReference type="Proteomes" id="UP000789845">
    <property type="component" value="Unassembled WGS sequence"/>
</dbReference>
<comment type="caution">
    <text evidence="1">The sequence shown here is derived from an EMBL/GenBank/DDBJ whole genome shotgun (WGS) entry which is preliminary data.</text>
</comment>
<sequence>MYYYFNPQSVYPYFHPQGIGTIPVRYIPTHFNEPLQTWNTLRPQRQYPPVDIHKLDVSVHKFQTLIRQADLLVNKLAADPVFTKELMSAAQQSNKSRVNELILSTGITLRVKTTFTPTGIKIILENSGMEEDCCNLLIGLKW</sequence>